<dbReference type="eggNOG" id="ENOG5030D54">
    <property type="taxonomic scope" value="Bacteria"/>
</dbReference>
<evidence type="ECO:0000313" key="1">
    <source>
        <dbReference type="EMBL" id="KHF38146.1"/>
    </source>
</evidence>
<dbReference type="Proteomes" id="UP000030832">
    <property type="component" value="Unassembled WGS sequence"/>
</dbReference>
<reference evidence="1 2" key="1">
    <citation type="submission" date="2014-09" db="EMBL/GenBank/DDBJ databases">
        <title>Genome sequencing and annotation of Bacillus Okhensis strain Kh10-101T.</title>
        <authorList>
            <person name="Prakash J.S."/>
        </authorList>
    </citation>
    <scope>NUCLEOTIDE SEQUENCE [LARGE SCALE GENOMIC DNA]</scope>
    <source>
        <strain evidence="2">Kh10-101T</strain>
    </source>
</reference>
<name>A0A0B0IEP3_9BACI</name>
<dbReference type="AlphaFoldDB" id="A0A0B0IEP3"/>
<keyword evidence="2" id="KW-1185">Reference proteome</keyword>
<dbReference type="OrthoDB" id="2937328at2"/>
<gene>
    <name evidence="1" type="ORF">LQ50_23080</name>
</gene>
<dbReference type="RefSeq" id="WP_034633475.1">
    <property type="nucleotide sequence ID" value="NZ_JRJU01000050.1"/>
</dbReference>
<comment type="caution">
    <text evidence="1">The sequence shown here is derived from an EMBL/GenBank/DDBJ whole genome shotgun (WGS) entry which is preliminary data.</text>
</comment>
<organism evidence="1 2">
    <name type="scientific">Halalkalibacter okhensis</name>
    <dbReference type="NCBI Taxonomy" id="333138"/>
    <lineage>
        <taxon>Bacteria</taxon>
        <taxon>Bacillati</taxon>
        <taxon>Bacillota</taxon>
        <taxon>Bacilli</taxon>
        <taxon>Bacillales</taxon>
        <taxon>Bacillaceae</taxon>
        <taxon>Halalkalibacter</taxon>
    </lineage>
</organism>
<dbReference type="EMBL" id="JRJU01000050">
    <property type="protein sequence ID" value="KHF38146.1"/>
    <property type="molecule type" value="Genomic_DNA"/>
</dbReference>
<protein>
    <submittedName>
        <fullName evidence="1">Uncharacterized protein</fullName>
    </submittedName>
</protein>
<evidence type="ECO:0000313" key="2">
    <source>
        <dbReference type="Proteomes" id="UP000030832"/>
    </source>
</evidence>
<sequence length="117" mass="13109">MKNLTSYEQPLLGRISIHQVAGKTVNSKLSMIVILEVTMKSLLFVSQLKFPLSESVIYQVDTTIADNKVELFGLITKSVSNTNSNCHHYQFDYISKAVPFTPGVMSKLTIRKGENRS</sequence>
<accession>A0A0B0IEP3</accession>
<proteinExistence type="predicted"/>